<reference evidence="7" key="2">
    <citation type="submission" date="2019-07" db="EMBL/GenBank/DDBJ databases">
        <authorList>
            <person name="Whitman W."/>
            <person name="Huntemann M."/>
            <person name="Clum A."/>
            <person name="Pillay M."/>
            <person name="Palaniappan K."/>
            <person name="Varghese N."/>
            <person name="Mikhailova N."/>
            <person name="Stamatis D."/>
            <person name="Reddy T."/>
            <person name="Daum C."/>
            <person name="Shapiro N."/>
            <person name="Ivanova N."/>
            <person name="Kyrpides N."/>
            <person name="Woyke T."/>
        </authorList>
    </citation>
    <scope>NUCLEOTIDE SEQUENCE</scope>
    <source>
        <strain evidence="7">CGMCC 1.10685</strain>
    </source>
</reference>
<evidence type="ECO:0000256" key="4">
    <source>
        <dbReference type="ARBA" id="ARBA00022833"/>
    </source>
</evidence>
<keyword evidence="2" id="KW-0479">Metal-binding</keyword>
<evidence type="ECO:0000256" key="2">
    <source>
        <dbReference type="ARBA" id="ARBA00022723"/>
    </source>
</evidence>
<sequence>MQDRGIGCIVERRMMEHSMERSVEHAVTAATEVHLIRVARGPMKNNNYLVVDRASRQAVLVDPAWDADAIVAALDGTGAVLRGILVTHGHPDHTDLAGPLAQRYACPIWMPRREIAAFKYAAPQLVPVDGAPWSVGALRIEPIITPGHTPGCTCYLIGDALFTGDVLFAEGCGICPDEQAAHQMFDSLERLKARLAPHTRIFPGHTYGLPPGQRFDHVMQHNMYLHFPDRDAFAAFRLRKGQSMRQLLAFR</sequence>
<dbReference type="PANTHER" id="PTHR46233:SF3">
    <property type="entry name" value="HYDROXYACYLGLUTATHIONE HYDROLASE GLOC"/>
    <property type="match status" value="1"/>
</dbReference>
<dbReference type="EMBL" id="CP046904">
    <property type="protein sequence ID" value="QGZ37639.1"/>
    <property type="molecule type" value="Genomic_DNA"/>
</dbReference>
<dbReference type="GO" id="GO:0016787">
    <property type="term" value="F:hydrolase activity"/>
    <property type="evidence" value="ECO:0007669"/>
    <property type="project" value="UniProtKB-KW"/>
</dbReference>
<reference evidence="6 9" key="3">
    <citation type="submission" date="2019-12" db="EMBL/GenBank/DDBJ databases">
        <title>Draft Genome Sequences of Six Type Strains of the Genus Massilia.</title>
        <authorList>
            <person name="Miess H."/>
            <person name="Frediansyah A."/>
            <person name="Goeker M."/>
            <person name="Gross H."/>
        </authorList>
    </citation>
    <scope>NUCLEOTIDE SEQUENCE [LARGE SCALE GENOMIC DNA]</scope>
    <source>
        <strain evidence="6 9">DSM 26639</strain>
    </source>
</reference>
<evidence type="ECO:0000313" key="9">
    <source>
        <dbReference type="Proteomes" id="UP000437862"/>
    </source>
</evidence>
<dbReference type="InterPro" id="IPR001279">
    <property type="entry name" value="Metallo-B-lactamas"/>
</dbReference>
<dbReference type="EMBL" id="VLKW01000010">
    <property type="protein sequence ID" value="TWI43998.1"/>
    <property type="molecule type" value="Genomic_DNA"/>
</dbReference>
<dbReference type="GO" id="GO:0046872">
    <property type="term" value="F:metal ion binding"/>
    <property type="evidence" value="ECO:0007669"/>
    <property type="project" value="UniProtKB-KW"/>
</dbReference>
<reference evidence="7 8" key="1">
    <citation type="journal article" date="2015" name="Stand. Genomic Sci.">
        <title>Genomic Encyclopedia of Bacterial and Archaeal Type Strains, Phase III: the genomes of soil and plant-associated and newly described type strains.</title>
        <authorList>
            <person name="Whitman W.B."/>
            <person name="Woyke T."/>
            <person name="Klenk H.P."/>
            <person name="Zhou Y."/>
            <person name="Lilburn T.G."/>
            <person name="Beck B.J."/>
            <person name="De Vos P."/>
            <person name="Vandamme P."/>
            <person name="Eisen J.A."/>
            <person name="Garrity G."/>
            <person name="Hugenholtz P."/>
            <person name="Kyrpides N.C."/>
        </authorList>
    </citation>
    <scope>NUCLEOTIDE SEQUENCE [LARGE SCALE GENOMIC DNA]</scope>
    <source>
        <strain evidence="7 8">CGMCC 1.10685</strain>
    </source>
</reference>
<dbReference type="RefSeq" id="WP_145879439.1">
    <property type="nucleotide sequence ID" value="NZ_CP046904.1"/>
</dbReference>
<dbReference type="AlphaFoldDB" id="A0A562PHZ2"/>
<dbReference type="Proteomes" id="UP000315112">
    <property type="component" value="Unassembled WGS sequence"/>
</dbReference>
<dbReference type="InterPro" id="IPR036866">
    <property type="entry name" value="RibonucZ/Hydroxyglut_hydro"/>
</dbReference>
<proteinExistence type="predicted"/>
<keyword evidence="9" id="KW-1185">Reference proteome</keyword>
<dbReference type="CDD" id="cd16275">
    <property type="entry name" value="BaeB-like_MBL-fold"/>
    <property type="match status" value="1"/>
</dbReference>
<comment type="cofactor">
    <cofactor evidence="1">
        <name>Zn(2+)</name>
        <dbReference type="ChEBI" id="CHEBI:29105"/>
    </cofactor>
</comment>
<evidence type="ECO:0000313" key="8">
    <source>
        <dbReference type="Proteomes" id="UP000315112"/>
    </source>
</evidence>
<accession>A0A562PHZ2</accession>
<evidence type="ECO:0000313" key="7">
    <source>
        <dbReference type="EMBL" id="TWI43998.1"/>
    </source>
</evidence>
<dbReference type="Gene3D" id="3.60.15.10">
    <property type="entry name" value="Ribonuclease Z/Hydroxyacylglutathione hydrolase-like"/>
    <property type="match status" value="1"/>
</dbReference>
<dbReference type="SMART" id="SM00849">
    <property type="entry name" value="Lactamase_B"/>
    <property type="match status" value="1"/>
</dbReference>
<protein>
    <submittedName>
        <fullName evidence="7">Hydroxyacylglutathione hydrolase</fullName>
    </submittedName>
    <submittedName>
        <fullName evidence="6">MBL fold metallo-hydrolase</fullName>
    </submittedName>
</protein>
<evidence type="ECO:0000256" key="1">
    <source>
        <dbReference type="ARBA" id="ARBA00001947"/>
    </source>
</evidence>
<feature type="domain" description="Metallo-beta-lactamase" evidence="5">
    <location>
        <begin position="44"/>
        <end position="205"/>
    </location>
</feature>
<evidence type="ECO:0000313" key="6">
    <source>
        <dbReference type="EMBL" id="QGZ37639.1"/>
    </source>
</evidence>
<keyword evidence="3 7" id="KW-0378">Hydrolase</keyword>
<dbReference type="PANTHER" id="PTHR46233">
    <property type="entry name" value="HYDROXYACYLGLUTATHIONE HYDROLASE GLOC"/>
    <property type="match status" value="1"/>
</dbReference>
<gene>
    <name evidence="6" type="ORF">GO485_00265</name>
    <name evidence="7" type="ORF">IP92_04516</name>
</gene>
<dbReference type="SUPFAM" id="SSF56281">
    <property type="entry name" value="Metallo-hydrolase/oxidoreductase"/>
    <property type="match status" value="1"/>
</dbReference>
<dbReference type="Pfam" id="PF00753">
    <property type="entry name" value="Lactamase_B"/>
    <property type="match status" value="1"/>
</dbReference>
<dbReference type="OrthoDB" id="9784009at2"/>
<dbReference type="Proteomes" id="UP000437862">
    <property type="component" value="Chromosome"/>
</dbReference>
<keyword evidence="4" id="KW-0862">Zinc</keyword>
<organism evidence="7 8">
    <name type="scientific">Pseudoduganella flava</name>
    <dbReference type="NCBI Taxonomy" id="871742"/>
    <lineage>
        <taxon>Bacteria</taxon>
        <taxon>Pseudomonadati</taxon>
        <taxon>Pseudomonadota</taxon>
        <taxon>Betaproteobacteria</taxon>
        <taxon>Burkholderiales</taxon>
        <taxon>Oxalobacteraceae</taxon>
        <taxon>Telluria group</taxon>
        <taxon>Pseudoduganella</taxon>
    </lineage>
</organism>
<evidence type="ECO:0000256" key="3">
    <source>
        <dbReference type="ARBA" id="ARBA00022801"/>
    </source>
</evidence>
<name>A0A562PHZ2_9BURK</name>
<evidence type="ECO:0000259" key="5">
    <source>
        <dbReference type="SMART" id="SM00849"/>
    </source>
</evidence>
<dbReference type="InterPro" id="IPR051453">
    <property type="entry name" value="MBL_Glyoxalase_II"/>
</dbReference>